<evidence type="ECO:0000256" key="2">
    <source>
        <dbReference type="ARBA" id="ARBA00022676"/>
    </source>
</evidence>
<dbReference type="Pfam" id="PF01793">
    <property type="entry name" value="Glyco_transf_15"/>
    <property type="match status" value="1"/>
</dbReference>
<proteinExistence type="inferred from homology"/>
<reference evidence="6" key="1">
    <citation type="submission" date="2018-05" db="EMBL/GenBank/DDBJ databases">
        <title>Draft genome sequence of Stemphylium lycopersici strain CIDEFI 213.</title>
        <authorList>
            <person name="Medina R."/>
            <person name="Franco M.E.E."/>
            <person name="Lucentini C.G."/>
            <person name="Saparrat M.C.N."/>
            <person name="Balatti P.A."/>
        </authorList>
    </citation>
    <scope>NUCLEOTIDE SEQUENCE [LARGE SCALE GENOMIC DNA]</scope>
    <source>
        <strain evidence="6">CIDEFI 213</strain>
    </source>
</reference>
<evidence type="ECO:0000256" key="4">
    <source>
        <dbReference type="PIRSR" id="PIRSR018153-1"/>
    </source>
</evidence>
<dbReference type="EMBL" id="QGDH01000022">
    <property type="protein sequence ID" value="RAR14422.1"/>
    <property type="molecule type" value="Genomic_DNA"/>
</dbReference>
<dbReference type="GO" id="GO:0000032">
    <property type="term" value="P:cell wall mannoprotein biosynthetic process"/>
    <property type="evidence" value="ECO:0007669"/>
    <property type="project" value="TreeGrafter"/>
</dbReference>
<dbReference type="InterPro" id="IPR002685">
    <property type="entry name" value="Glyco_trans_15"/>
</dbReference>
<feature type="active site" description="Nucleophile" evidence="4">
    <location>
        <position position="306"/>
    </location>
</feature>
<dbReference type="PANTHER" id="PTHR31121">
    <property type="entry name" value="ALPHA-1,2 MANNOSYLTRANSFERASE KTR1"/>
    <property type="match status" value="1"/>
</dbReference>
<name>A0A364NAY2_STELY</name>
<dbReference type="InterPro" id="IPR029044">
    <property type="entry name" value="Nucleotide-diphossugar_trans"/>
</dbReference>
<dbReference type="GO" id="GO:0016020">
    <property type="term" value="C:membrane"/>
    <property type="evidence" value="ECO:0007669"/>
    <property type="project" value="InterPro"/>
</dbReference>
<dbReference type="GO" id="GO:0000026">
    <property type="term" value="F:alpha-1,2-mannosyltransferase activity"/>
    <property type="evidence" value="ECO:0007669"/>
    <property type="project" value="TreeGrafter"/>
</dbReference>
<keyword evidence="6" id="KW-1185">Reference proteome</keyword>
<dbReference type="GO" id="GO:0005794">
    <property type="term" value="C:Golgi apparatus"/>
    <property type="evidence" value="ECO:0007669"/>
    <property type="project" value="TreeGrafter"/>
</dbReference>
<accession>A0A364NAY2</accession>
<protein>
    <submittedName>
        <fullName evidence="5">Glycosyltransferase family 15 protein</fullName>
    </submittedName>
</protein>
<keyword evidence="2" id="KW-0328">Glycosyltransferase</keyword>
<comment type="similarity">
    <text evidence="1">Belongs to the glycosyltransferase 15 family.</text>
</comment>
<dbReference type="Gene3D" id="3.90.550.10">
    <property type="entry name" value="Spore Coat Polysaccharide Biosynthesis Protein SpsA, Chain A"/>
    <property type="match status" value="1"/>
</dbReference>
<evidence type="ECO:0000313" key="6">
    <source>
        <dbReference type="Proteomes" id="UP000249619"/>
    </source>
</evidence>
<gene>
    <name evidence="5" type="ORF">DDE83_002190</name>
</gene>
<dbReference type="PIRSF" id="PIRSF018153">
    <property type="entry name" value="Glyco_trans_15"/>
    <property type="match status" value="1"/>
</dbReference>
<dbReference type="AlphaFoldDB" id="A0A364NAY2"/>
<dbReference type="PANTHER" id="PTHR31121:SF2">
    <property type="entry name" value="MANNOSYLTRANSFERASE KTR5-RELATED"/>
    <property type="match status" value="1"/>
</dbReference>
<evidence type="ECO:0000256" key="1">
    <source>
        <dbReference type="ARBA" id="ARBA00007677"/>
    </source>
</evidence>
<dbReference type="SUPFAM" id="SSF53448">
    <property type="entry name" value="Nucleotide-diphospho-sugar transferases"/>
    <property type="match status" value="1"/>
</dbReference>
<dbReference type="GO" id="GO:0006487">
    <property type="term" value="P:protein N-linked glycosylation"/>
    <property type="evidence" value="ECO:0007669"/>
    <property type="project" value="TreeGrafter"/>
</dbReference>
<evidence type="ECO:0000256" key="3">
    <source>
        <dbReference type="ARBA" id="ARBA00022679"/>
    </source>
</evidence>
<sequence length="332" mass="38616">MPKLILRPARHPLRPLLRTLSSHWKLILAIVALMTIEVLFHVRGYSITRPSPPVDAPFYTGCQDPVLNNTARENAVILMLARNSEVKGAIASVRSVQEQFNDNFGYPWVFLNDEEWSEEFKEQVGAAVRNTTATSGVQVKFDVIPKEMWGYPEWIDQDRAKSSMEAMAAKKIQYASKESYHHMCRFQSGFFYDHPSLLPYKYYWRVEPNIAFTCAITYDPFVSMARHKKRYGYTTALWERGQTVPSLFRKLSLFKTAHALPISPLWTAMLAPSYAPWPFRPALAWLRNRDEKGDLWNMCHFWSNFEIADLDFFRSDAYRELFAMLDRDGLYA</sequence>
<dbReference type="Proteomes" id="UP000249619">
    <property type="component" value="Unassembled WGS sequence"/>
</dbReference>
<organism evidence="5 6">
    <name type="scientific">Stemphylium lycopersici</name>
    <name type="common">Tomato gray leaf spot disease fungus</name>
    <name type="synonym">Thyrospora lycopersici</name>
    <dbReference type="NCBI Taxonomy" id="183478"/>
    <lineage>
        <taxon>Eukaryota</taxon>
        <taxon>Fungi</taxon>
        <taxon>Dikarya</taxon>
        <taxon>Ascomycota</taxon>
        <taxon>Pezizomycotina</taxon>
        <taxon>Dothideomycetes</taxon>
        <taxon>Pleosporomycetidae</taxon>
        <taxon>Pleosporales</taxon>
        <taxon>Pleosporineae</taxon>
        <taxon>Pleosporaceae</taxon>
        <taxon>Stemphylium</taxon>
    </lineage>
</organism>
<evidence type="ECO:0000313" key="5">
    <source>
        <dbReference type="EMBL" id="RAR14422.1"/>
    </source>
</evidence>
<keyword evidence="3 5" id="KW-0808">Transferase</keyword>
<comment type="caution">
    <text evidence="5">The sequence shown here is derived from an EMBL/GenBank/DDBJ whole genome shotgun (WGS) entry which is preliminary data.</text>
</comment>
<dbReference type="STRING" id="183478.A0A364NAY2"/>